<dbReference type="Proteomes" id="UP000886501">
    <property type="component" value="Unassembled WGS sequence"/>
</dbReference>
<accession>A0ACB6YZU0</accession>
<dbReference type="EMBL" id="MU118502">
    <property type="protein sequence ID" value="KAF9642391.1"/>
    <property type="molecule type" value="Genomic_DNA"/>
</dbReference>
<name>A0ACB6YZU0_THEGA</name>
<sequence length="133" mass="14477">RLEVVEGLVSTQANSLQLQASGLDTVLTNRSEDHRLLLRKNADLDCEVGELKEVVTRLEGELGVLLAHVEALEWTAPSEYLSVEDLLRMGGEGGIAPMDSDEAAALGLRPDFQDLVDRPDPVDTTAPLFPHSF</sequence>
<protein>
    <submittedName>
        <fullName evidence="1">Uncharacterized protein</fullName>
    </submittedName>
</protein>
<evidence type="ECO:0000313" key="2">
    <source>
        <dbReference type="Proteomes" id="UP000886501"/>
    </source>
</evidence>
<reference evidence="1" key="1">
    <citation type="submission" date="2019-10" db="EMBL/GenBank/DDBJ databases">
        <authorList>
            <consortium name="DOE Joint Genome Institute"/>
            <person name="Kuo A."/>
            <person name="Miyauchi S."/>
            <person name="Kiss E."/>
            <person name="Drula E."/>
            <person name="Kohler A."/>
            <person name="Sanchez-Garcia M."/>
            <person name="Andreopoulos B."/>
            <person name="Barry K.W."/>
            <person name="Bonito G."/>
            <person name="Buee M."/>
            <person name="Carver A."/>
            <person name="Chen C."/>
            <person name="Cichocki N."/>
            <person name="Clum A."/>
            <person name="Culley D."/>
            <person name="Crous P.W."/>
            <person name="Fauchery L."/>
            <person name="Girlanda M."/>
            <person name="Hayes R."/>
            <person name="Keri Z."/>
            <person name="Labutti K."/>
            <person name="Lipzen A."/>
            <person name="Lombard V."/>
            <person name="Magnuson J."/>
            <person name="Maillard F."/>
            <person name="Morin E."/>
            <person name="Murat C."/>
            <person name="Nolan M."/>
            <person name="Ohm R."/>
            <person name="Pangilinan J."/>
            <person name="Pereira M."/>
            <person name="Perotto S."/>
            <person name="Peter M."/>
            <person name="Riley R."/>
            <person name="Sitrit Y."/>
            <person name="Stielow B."/>
            <person name="Szollosi G."/>
            <person name="Zifcakova L."/>
            <person name="Stursova M."/>
            <person name="Spatafora J.W."/>
            <person name="Tedersoo L."/>
            <person name="Vaario L.-M."/>
            <person name="Yamada A."/>
            <person name="Yan M."/>
            <person name="Wang P."/>
            <person name="Xu J."/>
            <person name="Bruns T."/>
            <person name="Baldrian P."/>
            <person name="Vilgalys R."/>
            <person name="Henrissat B."/>
            <person name="Grigoriev I.V."/>
            <person name="Hibbett D."/>
            <person name="Nagy L.G."/>
            <person name="Martin F.M."/>
        </authorList>
    </citation>
    <scope>NUCLEOTIDE SEQUENCE</scope>
    <source>
        <strain evidence="1">P2</strain>
    </source>
</reference>
<comment type="caution">
    <text evidence="1">The sequence shown here is derived from an EMBL/GenBank/DDBJ whole genome shotgun (WGS) entry which is preliminary data.</text>
</comment>
<keyword evidence="2" id="KW-1185">Reference proteome</keyword>
<reference evidence="1" key="2">
    <citation type="journal article" date="2020" name="Nat. Commun.">
        <title>Large-scale genome sequencing of mycorrhizal fungi provides insights into the early evolution of symbiotic traits.</title>
        <authorList>
            <person name="Miyauchi S."/>
            <person name="Kiss E."/>
            <person name="Kuo A."/>
            <person name="Drula E."/>
            <person name="Kohler A."/>
            <person name="Sanchez-Garcia M."/>
            <person name="Morin E."/>
            <person name="Andreopoulos B."/>
            <person name="Barry K.W."/>
            <person name="Bonito G."/>
            <person name="Buee M."/>
            <person name="Carver A."/>
            <person name="Chen C."/>
            <person name="Cichocki N."/>
            <person name="Clum A."/>
            <person name="Culley D."/>
            <person name="Crous P.W."/>
            <person name="Fauchery L."/>
            <person name="Girlanda M."/>
            <person name="Hayes R.D."/>
            <person name="Keri Z."/>
            <person name="LaButti K."/>
            <person name="Lipzen A."/>
            <person name="Lombard V."/>
            <person name="Magnuson J."/>
            <person name="Maillard F."/>
            <person name="Murat C."/>
            <person name="Nolan M."/>
            <person name="Ohm R.A."/>
            <person name="Pangilinan J."/>
            <person name="Pereira M.F."/>
            <person name="Perotto S."/>
            <person name="Peter M."/>
            <person name="Pfister S."/>
            <person name="Riley R."/>
            <person name="Sitrit Y."/>
            <person name="Stielow J.B."/>
            <person name="Szollosi G."/>
            <person name="Zifcakova L."/>
            <person name="Stursova M."/>
            <person name="Spatafora J.W."/>
            <person name="Tedersoo L."/>
            <person name="Vaario L.M."/>
            <person name="Yamada A."/>
            <person name="Yan M."/>
            <person name="Wang P."/>
            <person name="Xu J."/>
            <person name="Bruns T."/>
            <person name="Baldrian P."/>
            <person name="Vilgalys R."/>
            <person name="Dunand C."/>
            <person name="Henrissat B."/>
            <person name="Grigoriev I.V."/>
            <person name="Hibbett D."/>
            <person name="Nagy L.G."/>
            <person name="Martin F.M."/>
        </authorList>
    </citation>
    <scope>NUCLEOTIDE SEQUENCE</scope>
    <source>
        <strain evidence="1">P2</strain>
    </source>
</reference>
<feature type="non-terminal residue" evidence="1">
    <location>
        <position position="1"/>
    </location>
</feature>
<gene>
    <name evidence="1" type="ORF">BDM02DRAFT_3193363</name>
</gene>
<evidence type="ECO:0000313" key="1">
    <source>
        <dbReference type="EMBL" id="KAF9642391.1"/>
    </source>
</evidence>
<proteinExistence type="predicted"/>
<organism evidence="1 2">
    <name type="scientific">Thelephora ganbajun</name>
    <name type="common">Ganba fungus</name>
    <dbReference type="NCBI Taxonomy" id="370292"/>
    <lineage>
        <taxon>Eukaryota</taxon>
        <taxon>Fungi</taxon>
        <taxon>Dikarya</taxon>
        <taxon>Basidiomycota</taxon>
        <taxon>Agaricomycotina</taxon>
        <taxon>Agaricomycetes</taxon>
        <taxon>Thelephorales</taxon>
        <taxon>Thelephoraceae</taxon>
        <taxon>Thelephora</taxon>
    </lineage>
</organism>